<dbReference type="Gene3D" id="1.25.40.20">
    <property type="entry name" value="Ankyrin repeat-containing domain"/>
    <property type="match status" value="1"/>
</dbReference>
<feature type="compositionally biased region" description="Polar residues" evidence="4">
    <location>
        <begin position="1087"/>
        <end position="1096"/>
    </location>
</feature>
<sequence length="1337" mass="153239">MLSQNIDSYFEKYQIRSLRNYPLQLHNSFCFLVLQNVFLSSMPVVSIEIDCTPKCRSTTHYLDLIRVASQSIPIPIILNYLCRCGNCAKGHDKYGRTLIQVCSALTNKWPIIDWLLKQKKVDINAKNLESGYTALHYSVFYGRIDNSVNLIKAGANTNLLDYDHMTYIDHVIRDTFIETSSELLDIESYEVYTMGENTNENLGHSQSTAKKVPELIDIFRRDSICIKKVKMDKYHTLFLSNNGSVYSCGIGVGGRLGHDNEESVLIPKQIMAMETIKETEQDRCIDIAVTRDCSYFLTEKGCLWSCGLNNYHQLGHPGVIKLLVPTKMQFRQIKDRKITHIACGRFHVALIVDDSQLFTFGLNAGHLGHPKGNDLYIQQPLLVTKFNSQSEHVQKLVCNDYAIICYTNKGDIYVLNDYKYRKIVKHVLNVTEIAVVGGKLESNGILDKENIDDDLKVFYVQSKKLYLYHECEPTNNRAKLCLWTTRQRLTIEQIVAGTNAVVFSTDTGQAYTASLDKLSNVNKKIEYESSSNSIYDERAYQYLTPSPIPLLHRCRSITTDRTGRSLAALQYHPTTHLIAYPRQPESNFHENLHDLLNEADHMHDISLEINNNQIFPAHKYILCMRSPYFRQLISKKQIDKLTIMNDTNNFIDPEIFQLILEYIYTDKCPWLNFFNKIKTRNEYEYETYLAQTKNIDDDVDDHRYFARIRQQSTINSANHHQKHGTKSKKKKKPSHNPSPSNEYNIEQQSQEELNNGLEHLIELARLFQLHNLRKRLETIKQSRQRNSNTLDESIGPIKQRYYYTREALPDLHDVTIISEDGNKISCHKCILTSRLDYFRSMFLADWIESQSNSELKMPIPSDLLEIVIDYLYTDNISNKFNIEQVCQILVLSDQLLIERLKQICEFHIANLVTFRDAVELLQFSVTYNAEQLKAFVQQFICRNMATFLEARLLDNLDNELLIDLTKSYRNLLDCMNYRMITPYNDCPSLDDLFIDLDLLENLSIDIDETTTTAFAMKKQQSQQKRKQQNKLRTSESENINKSSPPISIENTPIATTPYHSKIQQEEKWTSVSSKKTSKSSKTVPTPNVSNNAQVVSPTRPMIPGAVYSQQEADKLAAAKKAANQEMNTNKSIIKPTSPQQIIKPSVITKDESSMKTPWKATNISSSIPLKTMIPIEKEMNTSKPTIPRPTPTIQSTRSIPIVQSSPPQYDVVNPWSILATSPSSLAHSNMSIVPSPPAQPMSFKYIQDQETRAHEALRQISNKSLEKIQTEELAIQALHRLYNSDQEFDMLITIERVVPEIANPIWPRTSTATTTTTSSSSLSSPNLILITQKKGQK</sequence>
<evidence type="ECO:0000256" key="1">
    <source>
        <dbReference type="ARBA" id="ARBA00022737"/>
    </source>
</evidence>
<dbReference type="SUPFAM" id="SSF48403">
    <property type="entry name" value="Ankyrin repeat"/>
    <property type="match status" value="1"/>
</dbReference>
<dbReference type="Pfam" id="PF00651">
    <property type="entry name" value="BTB"/>
    <property type="match status" value="2"/>
</dbReference>
<feature type="repeat" description="ANK" evidence="2">
    <location>
        <begin position="130"/>
        <end position="162"/>
    </location>
</feature>
<feature type="repeat" description="RCC1" evidence="3">
    <location>
        <begin position="189"/>
        <end position="242"/>
    </location>
</feature>
<feature type="region of interest" description="Disordered" evidence="4">
    <location>
        <begin position="1016"/>
        <end position="1099"/>
    </location>
</feature>
<feature type="region of interest" description="Disordered" evidence="4">
    <location>
        <begin position="1308"/>
        <end position="1337"/>
    </location>
</feature>
<organism evidence="6 7">
    <name type="scientific">Rotaria sordida</name>
    <dbReference type="NCBI Taxonomy" id="392033"/>
    <lineage>
        <taxon>Eukaryota</taxon>
        <taxon>Metazoa</taxon>
        <taxon>Spiralia</taxon>
        <taxon>Gnathifera</taxon>
        <taxon>Rotifera</taxon>
        <taxon>Eurotatoria</taxon>
        <taxon>Bdelloidea</taxon>
        <taxon>Philodinida</taxon>
        <taxon>Philodinidae</taxon>
        <taxon>Rotaria</taxon>
    </lineage>
</organism>
<dbReference type="SUPFAM" id="SSF54695">
    <property type="entry name" value="POZ domain"/>
    <property type="match status" value="2"/>
</dbReference>
<dbReference type="PROSITE" id="PS50012">
    <property type="entry name" value="RCC1_3"/>
    <property type="match status" value="3"/>
</dbReference>
<reference evidence="6" key="1">
    <citation type="submission" date="2021-02" db="EMBL/GenBank/DDBJ databases">
        <authorList>
            <person name="Nowell W R."/>
        </authorList>
    </citation>
    <scope>NUCLEOTIDE SEQUENCE</scope>
</reference>
<feature type="domain" description="BTB" evidence="5">
    <location>
        <begin position="812"/>
        <end position="880"/>
    </location>
</feature>
<feature type="compositionally biased region" description="Basic residues" evidence="4">
    <location>
        <begin position="719"/>
        <end position="734"/>
    </location>
</feature>
<dbReference type="InterPro" id="IPR000408">
    <property type="entry name" value="Reg_chr_condens"/>
</dbReference>
<dbReference type="PROSITE" id="PS50088">
    <property type="entry name" value="ANK_REPEAT"/>
    <property type="match status" value="1"/>
</dbReference>
<feature type="repeat" description="RCC1" evidence="3">
    <location>
        <begin position="301"/>
        <end position="354"/>
    </location>
</feature>
<evidence type="ECO:0000256" key="4">
    <source>
        <dbReference type="SAM" id="MobiDB-lite"/>
    </source>
</evidence>
<feature type="compositionally biased region" description="Low complexity" evidence="4">
    <location>
        <begin position="1309"/>
        <end position="1324"/>
    </location>
</feature>
<dbReference type="InterPro" id="IPR011333">
    <property type="entry name" value="SKP1/BTB/POZ_sf"/>
</dbReference>
<dbReference type="PANTHER" id="PTHR22872:SF2">
    <property type="entry name" value="INHIBITOR OF BRUTON TYROSINE KINASE"/>
    <property type="match status" value="1"/>
</dbReference>
<evidence type="ECO:0000259" key="5">
    <source>
        <dbReference type="PROSITE" id="PS50097"/>
    </source>
</evidence>
<dbReference type="InterPro" id="IPR036770">
    <property type="entry name" value="Ankyrin_rpt-contain_sf"/>
</dbReference>
<evidence type="ECO:0000313" key="7">
    <source>
        <dbReference type="Proteomes" id="UP000663870"/>
    </source>
</evidence>
<evidence type="ECO:0000256" key="2">
    <source>
        <dbReference type="PROSITE-ProRule" id="PRU00023"/>
    </source>
</evidence>
<dbReference type="EMBL" id="CAJNOL010000046">
    <property type="protein sequence ID" value="CAF0784474.1"/>
    <property type="molecule type" value="Genomic_DNA"/>
</dbReference>
<dbReference type="SUPFAM" id="SSF50985">
    <property type="entry name" value="RCC1/BLIP-II"/>
    <property type="match status" value="1"/>
</dbReference>
<dbReference type="Gene3D" id="2.130.10.30">
    <property type="entry name" value="Regulator of chromosome condensation 1/beta-lactamase-inhibitor protein II"/>
    <property type="match status" value="1"/>
</dbReference>
<dbReference type="InterPro" id="IPR009091">
    <property type="entry name" value="RCC1/BLIP-II"/>
</dbReference>
<keyword evidence="1" id="KW-0677">Repeat</keyword>
<dbReference type="InterPro" id="IPR000210">
    <property type="entry name" value="BTB/POZ_dom"/>
</dbReference>
<dbReference type="SMART" id="SM00248">
    <property type="entry name" value="ANK"/>
    <property type="match status" value="2"/>
</dbReference>
<dbReference type="PANTHER" id="PTHR22872">
    <property type="entry name" value="BTK-BINDING PROTEIN-RELATED"/>
    <property type="match status" value="1"/>
</dbReference>
<evidence type="ECO:0000313" key="6">
    <source>
        <dbReference type="EMBL" id="CAF0784474.1"/>
    </source>
</evidence>
<dbReference type="SMART" id="SM00225">
    <property type="entry name" value="BTB"/>
    <property type="match status" value="2"/>
</dbReference>
<feature type="compositionally biased region" description="Polar residues" evidence="4">
    <location>
        <begin position="1036"/>
        <end position="1058"/>
    </location>
</feature>
<feature type="region of interest" description="Disordered" evidence="4">
    <location>
        <begin position="711"/>
        <end position="744"/>
    </location>
</feature>
<dbReference type="InterPro" id="IPR002110">
    <property type="entry name" value="Ankyrin_rpt"/>
</dbReference>
<proteinExistence type="predicted"/>
<dbReference type="Pfam" id="PF00415">
    <property type="entry name" value="RCC1"/>
    <property type="match status" value="2"/>
</dbReference>
<dbReference type="InterPro" id="IPR051625">
    <property type="entry name" value="Signaling_Regulatory_Domain"/>
</dbReference>
<dbReference type="PROSITE" id="PS50097">
    <property type="entry name" value="BTB"/>
    <property type="match status" value="2"/>
</dbReference>
<evidence type="ECO:0000256" key="3">
    <source>
        <dbReference type="PROSITE-ProRule" id="PRU00235"/>
    </source>
</evidence>
<feature type="compositionally biased region" description="Low complexity" evidence="4">
    <location>
        <begin position="1069"/>
        <end position="1086"/>
    </location>
</feature>
<protein>
    <recommendedName>
        <fullName evidence="5">BTB domain-containing protein</fullName>
    </recommendedName>
</protein>
<gene>
    <name evidence="6" type="ORF">JXQ802_LOCUS3397</name>
</gene>
<dbReference type="Proteomes" id="UP000663870">
    <property type="component" value="Unassembled WGS sequence"/>
</dbReference>
<feature type="domain" description="BTB" evidence="5">
    <location>
        <begin position="603"/>
        <end position="667"/>
    </location>
</feature>
<feature type="repeat" description="RCC1" evidence="3">
    <location>
        <begin position="243"/>
        <end position="300"/>
    </location>
</feature>
<comment type="caution">
    <text evidence="6">The sequence shown here is derived from an EMBL/GenBank/DDBJ whole genome shotgun (WGS) entry which is preliminary data.</text>
</comment>
<keyword evidence="7" id="KW-1185">Reference proteome</keyword>
<dbReference type="PROSITE" id="PS50297">
    <property type="entry name" value="ANK_REP_REGION"/>
    <property type="match status" value="1"/>
</dbReference>
<name>A0A813RHC0_9BILA</name>
<dbReference type="Gene3D" id="3.30.710.10">
    <property type="entry name" value="Potassium Channel Kv1.1, Chain A"/>
    <property type="match status" value="2"/>
</dbReference>
<keyword evidence="2" id="KW-0040">ANK repeat</keyword>
<accession>A0A813RHC0</accession>